<dbReference type="AlphaFoldDB" id="A0AAW4X279"/>
<proteinExistence type="predicted"/>
<evidence type="ECO:0000256" key="1">
    <source>
        <dbReference type="SAM" id="Phobius"/>
    </source>
</evidence>
<keyword evidence="1" id="KW-0812">Transmembrane</keyword>
<gene>
    <name evidence="2" type="ORF">LJ207_11150</name>
</gene>
<dbReference type="Proteomes" id="UP001199296">
    <property type="component" value="Unassembled WGS sequence"/>
</dbReference>
<protein>
    <recommendedName>
        <fullName evidence="4">Methyl-accepting chemotaxis protein</fullName>
    </recommendedName>
</protein>
<accession>A0AAW4X279</accession>
<reference evidence="2 3" key="1">
    <citation type="submission" date="2021-10" db="EMBL/GenBank/DDBJ databases">
        <authorList>
            <person name="Grouzdev D.S."/>
            <person name="Pantiukh K.S."/>
            <person name="Krutkina M.S."/>
        </authorList>
    </citation>
    <scope>NUCLEOTIDE SEQUENCE [LARGE SCALE GENOMIC DNA]</scope>
    <source>
        <strain evidence="2 3">Z-7514</strain>
    </source>
</reference>
<dbReference type="RefSeq" id="WP_229346572.1">
    <property type="nucleotide sequence ID" value="NZ_JAJFAT010000020.1"/>
</dbReference>
<keyword evidence="1" id="KW-1133">Transmembrane helix</keyword>
<name>A0AAW4X279_9FIRM</name>
<organism evidence="2 3">
    <name type="scientific">Halanaerobium polyolivorans</name>
    <dbReference type="NCBI Taxonomy" id="2886943"/>
    <lineage>
        <taxon>Bacteria</taxon>
        <taxon>Bacillati</taxon>
        <taxon>Bacillota</taxon>
        <taxon>Clostridia</taxon>
        <taxon>Halanaerobiales</taxon>
        <taxon>Halanaerobiaceae</taxon>
        <taxon>Halanaerobium</taxon>
    </lineage>
</organism>
<sequence>MELKSLKSKLIVVIGLLTIFICISLGIMAYLNTSVIIRAEIEERVLEKADDVGQLVRSRLDTRI</sequence>
<evidence type="ECO:0008006" key="4">
    <source>
        <dbReference type="Google" id="ProtNLM"/>
    </source>
</evidence>
<comment type="caution">
    <text evidence="2">The sequence shown here is derived from an EMBL/GenBank/DDBJ whole genome shotgun (WGS) entry which is preliminary data.</text>
</comment>
<keyword evidence="3" id="KW-1185">Reference proteome</keyword>
<keyword evidence="1" id="KW-0472">Membrane</keyword>
<evidence type="ECO:0000313" key="2">
    <source>
        <dbReference type="EMBL" id="MCC3145872.1"/>
    </source>
</evidence>
<evidence type="ECO:0000313" key="3">
    <source>
        <dbReference type="Proteomes" id="UP001199296"/>
    </source>
</evidence>
<dbReference type="EMBL" id="JAJFAT010000020">
    <property type="protein sequence ID" value="MCC3145872.1"/>
    <property type="molecule type" value="Genomic_DNA"/>
</dbReference>
<feature type="transmembrane region" description="Helical" evidence="1">
    <location>
        <begin position="12"/>
        <end position="31"/>
    </location>
</feature>